<reference evidence="1 2" key="1">
    <citation type="journal article" date="2014" name="PLoS ONE">
        <title>Global Analysis of Gene Expression Profiles in Physic Nut (Jatropha curcas L.) Seedlings Exposed to Salt Stress.</title>
        <authorList>
            <person name="Zhang L."/>
            <person name="Zhang C."/>
            <person name="Wu P."/>
            <person name="Chen Y."/>
            <person name="Li M."/>
            <person name="Jiang H."/>
            <person name="Wu G."/>
        </authorList>
    </citation>
    <scope>NUCLEOTIDE SEQUENCE [LARGE SCALE GENOMIC DNA]</scope>
    <source>
        <strain evidence="2">cv. GZQX0401</strain>
        <tissue evidence="1">Young leaves</tissue>
    </source>
</reference>
<dbReference type="AlphaFoldDB" id="A0A067JFM8"/>
<proteinExistence type="predicted"/>
<evidence type="ECO:0000313" key="2">
    <source>
        <dbReference type="Proteomes" id="UP000027138"/>
    </source>
</evidence>
<dbReference type="Proteomes" id="UP000027138">
    <property type="component" value="Unassembled WGS sequence"/>
</dbReference>
<evidence type="ECO:0000313" key="1">
    <source>
        <dbReference type="EMBL" id="KDP22642.1"/>
    </source>
</evidence>
<dbReference type="EMBL" id="KK915412">
    <property type="protein sequence ID" value="KDP22642.1"/>
    <property type="molecule type" value="Genomic_DNA"/>
</dbReference>
<gene>
    <name evidence="1" type="ORF">JCGZ_02826</name>
</gene>
<protein>
    <submittedName>
        <fullName evidence="1">Uncharacterized protein</fullName>
    </submittedName>
</protein>
<keyword evidence="2" id="KW-1185">Reference proteome</keyword>
<name>A0A067JFM8_JATCU</name>
<sequence length="110" mass="11687">MESGRDRKLVHASGTKCDISCLVLRGRRGVLHLVHMPLFYSGVELYFDADLVICRINMISSGSLHATDEEVNSYVPPNGADAGESVGEHVSAVEPAASGPVAQGQNVLLP</sequence>
<organism evidence="1 2">
    <name type="scientific">Jatropha curcas</name>
    <name type="common">Barbados nut</name>
    <dbReference type="NCBI Taxonomy" id="180498"/>
    <lineage>
        <taxon>Eukaryota</taxon>
        <taxon>Viridiplantae</taxon>
        <taxon>Streptophyta</taxon>
        <taxon>Embryophyta</taxon>
        <taxon>Tracheophyta</taxon>
        <taxon>Spermatophyta</taxon>
        <taxon>Magnoliopsida</taxon>
        <taxon>eudicotyledons</taxon>
        <taxon>Gunneridae</taxon>
        <taxon>Pentapetalae</taxon>
        <taxon>rosids</taxon>
        <taxon>fabids</taxon>
        <taxon>Malpighiales</taxon>
        <taxon>Euphorbiaceae</taxon>
        <taxon>Crotonoideae</taxon>
        <taxon>Jatropheae</taxon>
        <taxon>Jatropha</taxon>
    </lineage>
</organism>
<accession>A0A067JFM8</accession>